<evidence type="ECO:0000256" key="9">
    <source>
        <dbReference type="PROSITE-ProRule" id="PRU01091"/>
    </source>
</evidence>
<feature type="modified residue" description="4-aspartylphosphate" evidence="8">
    <location>
        <position position="56"/>
    </location>
</feature>
<evidence type="ECO:0000256" key="2">
    <source>
        <dbReference type="ARBA" id="ARBA00022490"/>
    </source>
</evidence>
<dbReference type="InterPro" id="IPR036388">
    <property type="entry name" value="WH-like_DNA-bd_sf"/>
</dbReference>
<dbReference type="PANTHER" id="PTHR48111">
    <property type="entry name" value="REGULATOR OF RPOS"/>
    <property type="match status" value="1"/>
</dbReference>
<dbReference type="AlphaFoldDB" id="A0A0U2UDL2"/>
<dbReference type="InterPro" id="IPR001867">
    <property type="entry name" value="OmpR/PhoB-type_DNA-bd"/>
</dbReference>
<accession>A0A0U2UDL2</accession>
<keyword evidence="6 9" id="KW-0238">DNA-binding</keyword>
<reference evidence="12 13" key="2">
    <citation type="journal article" date="2016" name="Genome Announc.">
        <title>Complete Genome Sequences of Two Interactive Moderate Thermophiles, Paenibacillus napthalenovorans 32O-Y and Paenibacillus sp. 32O-W.</title>
        <authorList>
            <person name="Butler R.R.III."/>
            <person name="Wang J."/>
            <person name="Stark B.C."/>
            <person name="Pombert J.F."/>
        </authorList>
    </citation>
    <scope>NUCLEOTIDE SEQUENCE [LARGE SCALE GENOMIC DNA]</scope>
    <source>
        <strain evidence="12 13">32O-Y</strain>
    </source>
</reference>
<dbReference type="PROSITE" id="PS51755">
    <property type="entry name" value="OMPR_PHOB"/>
    <property type="match status" value="1"/>
</dbReference>
<dbReference type="CDD" id="cd00383">
    <property type="entry name" value="trans_reg_C"/>
    <property type="match status" value="1"/>
</dbReference>
<dbReference type="GO" id="GO:0032993">
    <property type="term" value="C:protein-DNA complex"/>
    <property type="evidence" value="ECO:0007669"/>
    <property type="project" value="TreeGrafter"/>
</dbReference>
<feature type="domain" description="OmpR/PhoB-type" evidence="11">
    <location>
        <begin position="131"/>
        <end position="229"/>
    </location>
</feature>
<dbReference type="SMART" id="SM00862">
    <property type="entry name" value="Trans_reg_C"/>
    <property type="match status" value="1"/>
</dbReference>
<gene>
    <name evidence="12" type="ORF">IJ22_40340</name>
</gene>
<comment type="subcellular location">
    <subcellularLocation>
        <location evidence="1">Cytoplasm</location>
    </subcellularLocation>
</comment>
<evidence type="ECO:0000256" key="6">
    <source>
        <dbReference type="ARBA" id="ARBA00023125"/>
    </source>
</evidence>
<dbReference type="PROSITE" id="PS50110">
    <property type="entry name" value="RESPONSE_REGULATORY"/>
    <property type="match status" value="1"/>
</dbReference>
<evidence type="ECO:0000313" key="12">
    <source>
        <dbReference type="EMBL" id="ALS24344.1"/>
    </source>
</evidence>
<dbReference type="STRING" id="162209.IJ22_40340"/>
<sequence length="235" mass="27343">MVNPLFKIMLIEDDATLFDEIRERLSQWSYDVYGIKDFGNVIHEFTAVKPDLVIIDIQLPKFDGFHWCLMIRSHSNVPIIFLSSRDHPTDMVMSMQLGADDFIQKPFHFDVLIAKIQAILRRVYNYSTDRMELKTWCGATVDYENNTVTNDKATIELTKNEIFILKHLLEKKNKIVSRTELIKSLWDDERFVSDNTLTVNVNRLRKKLDALGLGGFIETKIGQGYMAKEEAIKYD</sequence>
<evidence type="ECO:0000256" key="5">
    <source>
        <dbReference type="ARBA" id="ARBA00023015"/>
    </source>
</evidence>
<evidence type="ECO:0000256" key="3">
    <source>
        <dbReference type="ARBA" id="ARBA00022553"/>
    </source>
</evidence>
<evidence type="ECO:0000256" key="7">
    <source>
        <dbReference type="ARBA" id="ARBA00023163"/>
    </source>
</evidence>
<dbReference type="Proteomes" id="UP000061660">
    <property type="component" value="Chromosome"/>
</dbReference>
<evidence type="ECO:0000313" key="13">
    <source>
        <dbReference type="Proteomes" id="UP000061660"/>
    </source>
</evidence>
<evidence type="ECO:0000259" key="10">
    <source>
        <dbReference type="PROSITE" id="PS50110"/>
    </source>
</evidence>
<dbReference type="SUPFAM" id="SSF46894">
    <property type="entry name" value="C-terminal effector domain of the bipartite response regulators"/>
    <property type="match status" value="1"/>
</dbReference>
<evidence type="ECO:0000259" key="11">
    <source>
        <dbReference type="PROSITE" id="PS51755"/>
    </source>
</evidence>
<evidence type="ECO:0000256" key="4">
    <source>
        <dbReference type="ARBA" id="ARBA00023012"/>
    </source>
</evidence>
<evidence type="ECO:0000256" key="1">
    <source>
        <dbReference type="ARBA" id="ARBA00004496"/>
    </source>
</evidence>
<proteinExistence type="predicted"/>
<dbReference type="InterPro" id="IPR039420">
    <property type="entry name" value="WalR-like"/>
</dbReference>
<dbReference type="Gene3D" id="3.40.50.2300">
    <property type="match status" value="1"/>
</dbReference>
<dbReference type="Pfam" id="PF00486">
    <property type="entry name" value="Trans_reg_C"/>
    <property type="match status" value="1"/>
</dbReference>
<dbReference type="GO" id="GO:0006355">
    <property type="term" value="P:regulation of DNA-templated transcription"/>
    <property type="evidence" value="ECO:0007669"/>
    <property type="project" value="InterPro"/>
</dbReference>
<keyword evidence="3 8" id="KW-0597">Phosphoprotein</keyword>
<reference evidence="13" key="1">
    <citation type="submission" date="2015-12" db="EMBL/GenBank/DDBJ databases">
        <title>Complete genome sequences of two moderately thermophilic Paenibacillus species.</title>
        <authorList>
            <person name="Butler R.III."/>
            <person name="Wang J."/>
            <person name="Stark B.C."/>
            <person name="Pombert J.-F."/>
        </authorList>
    </citation>
    <scope>NUCLEOTIDE SEQUENCE [LARGE SCALE GENOMIC DNA]</scope>
    <source>
        <strain evidence="13">32O-Y</strain>
    </source>
</reference>
<dbReference type="Gene3D" id="1.10.10.10">
    <property type="entry name" value="Winged helix-like DNA-binding domain superfamily/Winged helix DNA-binding domain"/>
    <property type="match status" value="1"/>
</dbReference>
<dbReference type="PATRIC" id="fig|162209.4.peg.4284"/>
<keyword evidence="13" id="KW-1185">Reference proteome</keyword>
<dbReference type="GO" id="GO:0005829">
    <property type="term" value="C:cytosol"/>
    <property type="evidence" value="ECO:0007669"/>
    <property type="project" value="TreeGrafter"/>
</dbReference>
<dbReference type="EMBL" id="CP013652">
    <property type="protein sequence ID" value="ALS24344.1"/>
    <property type="molecule type" value="Genomic_DNA"/>
</dbReference>
<dbReference type="SMART" id="SM00448">
    <property type="entry name" value="REC"/>
    <property type="match status" value="1"/>
</dbReference>
<dbReference type="CDD" id="cd18159">
    <property type="entry name" value="REC_OmpR_NsrR-like"/>
    <property type="match status" value="1"/>
</dbReference>
<name>A0A0U2UDL2_9BACL</name>
<dbReference type="SUPFAM" id="SSF52172">
    <property type="entry name" value="CheY-like"/>
    <property type="match status" value="1"/>
</dbReference>
<keyword evidence="4" id="KW-0902">Two-component regulatory system</keyword>
<dbReference type="KEGG" id="pnp:IJ22_40340"/>
<evidence type="ECO:0000256" key="8">
    <source>
        <dbReference type="PROSITE-ProRule" id="PRU00169"/>
    </source>
</evidence>
<protein>
    <submittedName>
        <fullName evidence="12">Two-component system response regulator</fullName>
    </submittedName>
</protein>
<keyword evidence="5" id="KW-0805">Transcription regulation</keyword>
<dbReference type="InterPro" id="IPR011006">
    <property type="entry name" value="CheY-like_superfamily"/>
</dbReference>
<dbReference type="InterPro" id="IPR016032">
    <property type="entry name" value="Sig_transdc_resp-reg_C-effctor"/>
</dbReference>
<organism evidence="12 13">
    <name type="scientific">Paenibacillus naphthalenovorans</name>
    <dbReference type="NCBI Taxonomy" id="162209"/>
    <lineage>
        <taxon>Bacteria</taxon>
        <taxon>Bacillati</taxon>
        <taxon>Bacillota</taxon>
        <taxon>Bacilli</taxon>
        <taxon>Bacillales</taxon>
        <taxon>Paenibacillaceae</taxon>
        <taxon>Paenibacillus</taxon>
    </lineage>
</organism>
<keyword evidence="2" id="KW-0963">Cytoplasm</keyword>
<dbReference type="Pfam" id="PF00072">
    <property type="entry name" value="Response_reg"/>
    <property type="match status" value="1"/>
</dbReference>
<dbReference type="PANTHER" id="PTHR48111:SF27">
    <property type="entry name" value="SENSORY TRANSDUCTION PROTEIN BCER"/>
    <property type="match status" value="1"/>
</dbReference>
<keyword evidence="7" id="KW-0804">Transcription</keyword>
<dbReference type="GO" id="GO:0000976">
    <property type="term" value="F:transcription cis-regulatory region binding"/>
    <property type="evidence" value="ECO:0007669"/>
    <property type="project" value="TreeGrafter"/>
</dbReference>
<dbReference type="InterPro" id="IPR001789">
    <property type="entry name" value="Sig_transdc_resp-reg_receiver"/>
</dbReference>
<dbReference type="GO" id="GO:0000156">
    <property type="term" value="F:phosphorelay response regulator activity"/>
    <property type="evidence" value="ECO:0007669"/>
    <property type="project" value="TreeGrafter"/>
</dbReference>
<feature type="domain" description="Response regulatory" evidence="10">
    <location>
        <begin position="7"/>
        <end position="120"/>
    </location>
</feature>
<feature type="DNA-binding region" description="OmpR/PhoB-type" evidence="9">
    <location>
        <begin position="131"/>
        <end position="229"/>
    </location>
</feature>